<dbReference type="AlphaFoldDB" id="A0A084AMY4"/>
<organism evidence="2 3">
    <name type="scientific">Stachybotrys chartarum (strain CBS 109288 / IBT 7711)</name>
    <name type="common">Toxic black mold</name>
    <name type="synonym">Stilbospora chartarum</name>
    <dbReference type="NCBI Taxonomy" id="1280523"/>
    <lineage>
        <taxon>Eukaryota</taxon>
        <taxon>Fungi</taxon>
        <taxon>Dikarya</taxon>
        <taxon>Ascomycota</taxon>
        <taxon>Pezizomycotina</taxon>
        <taxon>Sordariomycetes</taxon>
        <taxon>Hypocreomycetidae</taxon>
        <taxon>Hypocreales</taxon>
        <taxon>Stachybotryaceae</taxon>
        <taxon>Stachybotrys</taxon>
    </lineage>
</organism>
<proteinExistence type="predicted"/>
<reference evidence="2 3" key="1">
    <citation type="journal article" date="2014" name="BMC Genomics">
        <title>Comparative genome sequencing reveals chemotype-specific gene clusters in the toxigenic black mold Stachybotrys.</title>
        <authorList>
            <person name="Semeiks J."/>
            <person name="Borek D."/>
            <person name="Otwinowski Z."/>
            <person name="Grishin N.V."/>
        </authorList>
    </citation>
    <scope>NUCLEOTIDE SEQUENCE [LARGE SCALE GENOMIC DNA]</scope>
    <source>
        <strain evidence="3">CBS 109288 / IBT 7711</strain>
    </source>
</reference>
<protein>
    <submittedName>
        <fullName evidence="2">Uncharacterized protein</fullName>
    </submittedName>
</protein>
<evidence type="ECO:0000313" key="3">
    <source>
        <dbReference type="Proteomes" id="UP000028045"/>
    </source>
</evidence>
<name>A0A084AMY4_STACB</name>
<evidence type="ECO:0000313" key="2">
    <source>
        <dbReference type="EMBL" id="KEY66663.1"/>
    </source>
</evidence>
<feature type="region of interest" description="Disordered" evidence="1">
    <location>
        <begin position="24"/>
        <end position="43"/>
    </location>
</feature>
<sequence length="165" mass="18544">MQTPLSTTRPGWPDPKSMLYYLTRPSSDQSQGQQLLKPLEASSESTAMSAIWASKREARAIFCPTSMKRARDGWLHRPVRPTHAWQSEETASQRRKSLEINEVGSHCSAKPRIPMHPPETQHGCRAQASKAIWMEALTEQKKNPLDHSSSSKSILAEKCFSEETA</sequence>
<feature type="region of interest" description="Disordered" evidence="1">
    <location>
        <begin position="141"/>
        <end position="165"/>
    </location>
</feature>
<keyword evidence="3" id="KW-1185">Reference proteome</keyword>
<dbReference type="HOGENOM" id="CLU_1611878_0_0_1"/>
<dbReference type="EMBL" id="KL648650">
    <property type="protein sequence ID" value="KEY66663.1"/>
    <property type="molecule type" value="Genomic_DNA"/>
</dbReference>
<dbReference type="Proteomes" id="UP000028045">
    <property type="component" value="Unassembled WGS sequence"/>
</dbReference>
<gene>
    <name evidence="2" type="ORF">S7711_10528</name>
</gene>
<accession>A0A084AMY4</accession>
<evidence type="ECO:0000256" key="1">
    <source>
        <dbReference type="SAM" id="MobiDB-lite"/>
    </source>
</evidence>
<feature type="compositionally biased region" description="Polar residues" evidence="1">
    <location>
        <begin position="24"/>
        <end position="34"/>
    </location>
</feature>